<protein>
    <recommendedName>
        <fullName evidence="1">ASCH domain-containing protein</fullName>
    </recommendedName>
</protein>
<evidence type="ECO:0000313" key="2">
    <source>
        <dbReference type="EMBL" id="MPM40233.1"/>
    </source>
</evidence>
<sequence>MKAMTLWQPWAILLVCGEKKYETRTWATSYRGPLAIHAAKIFPKEELELCYIEPFKSSLSNIGIANPLTELTRGAVIGIAELIDCIIITETFIQSLQGTKEYSFGDFEVGKYAWVLADVRRMEPIPANGRQRLWNWDNTINQKILLV</sequence>
<organism evidence="2">
    <name type="scientific">bioreactor metagenome</name>
    <dbReference type="NCBI Taxonomy" id="1076179"/>
    <lineage>
        <taxon>unclassified sequences</taxon>
        <taxon>metagenomes</taxon>
        <taxon>ecological metagenomes</taxon>
    </lineage>
</organism>
<dbReference type="Pfam" id="PF04266">
    <property type="entry name" value="ASCH"/>
    <property type="match status" value="1"/>
</dbReference>
<evidence type="ECO:0000259" key="1">
    <source>
        <dbReference type="Pfam" id="PF04266"/>
    </source>
</evidence>
<gene>
    <name evidence="2" type="ORF">SDC9_86873</name>
</gene>
<dbReference type="InterPro" id="IPR015947">
    <property type="entry name" value="PUA-like_sf"/>
</dbReference>
<dbReference type="EMBL" id="VSSQ01008927">
    <property type="protein sequence ID" value="MPM40233.1"/>
    <property type="molecule type" value="Genomic_DNA"/>
</dbReference>
<dbReference type="InterPro" id="IPR007374">
    <property type="entry name" value="ASCH_domain"/>
</dbReference>
<dbReference type="AlphaFoldDB" id="A0A644ZNF9"/>
<name>A0A644ZNF9_9ZZZZ</name>
<dbReference type="CDD" id="cd06554">
    <property type="entry name" value="ASCH_ASC-1_like"/>
    <property type="match status" value="1"/>
</dbReference>
<feature type="domain" description="ASCH" evidence="1">
    <location>
        <begin position="4"/>
        <end position="93"/>
    </location>
</feature>
<comment type="caution">
    <text evidence="2">The sequence shown here is derived from an EMBL/GenBank/DDBJ whole genome shotgun (WGS) entry which is preliminary data.</text>
</comment>
<proteinExistence type="predicted"/>
<accession>A0A644ZNF9</accession>
<dbReference type="Gene3D" id="2.30.130.30">
    <property type="entry name" value="Hypothetical protein"/>
    <property type="match status" value="1"/>
</dbReference>
<reference evidence="2" key="1">
    <citation type="submission" date="2019-08" db="EMBL/GenBank/DDBJ databases">
        <authorList>
            <person name="Kucharzyk K."/>
            <person name="Murdoch R.W."/>
            <person name="Higgins S."/>
            <person name="Loffler F."/>
        </authorList>
    </citation>
    <scope>NUCLEOTIDE SEQUENCE</scope>
</reference>
<dbReference type="SUPFAM" id="SSF88697">
    <property type="entry name" value="PUA domain-like"/>
    <property type="match status" value="1"/>
</dbReference>